<evidence type="ECO:0000313" key="1">
    <source>
        <dbReference type="EMBL" id="CAI2170737.1"/>
    </source>
</evidence>
<reference evidence="1" key="1">
    <citation type="submission" date="2022-08" db="EMBL/GenBank/DDBJ databases">
        <authorList>
            <person name="Kallberg Y."/>
            <person name="Tangrot J."/>
            <person name="Rosling A."/>
        </authorList>
    </citation>
    <scope>NUCLEOTIDE SEQUENCE</scope>
    <source>
        <strain evidence="1">Wild A</strain>
    </source>
</reference>
<name>A0A9W4WLF1_9GLOM</name>
<accession>A0A9W4WLF1</accession>
<dbReference type="Proteomes" id="UP001153678">
    <property type="component" value="Unassembled WGS sequence"/>
</dbReference>
<proteinExistence type="predicted"/>
<protein>
    <submittedName>
        <fullName evidence="1">17181_t:CDS:1</fullName>
    </submittedName>
</protein>
<comment type="caution">
    <text evidence="1">The sequence shown here is derived from an EMBL/GenBank/DDBJ whole genome shotgun (WGS) entry which is preliminary data.</text>
</comment>
<keyword evidence="2" id="KW-1185">Reference proteome</keyword>
<gene>
    <name evidence="1" type="ORF">FWILDA_LOCUS4728</name>
</gene>
<dbReference type="EMBL" id="CAMKVN010000735">
    <property type="protein sequence ID" value="CAI2170737.1"/>
    <property type="molecule type" value="Genomic_DNA"/>
</dbReference>
<dbReference type="AlphaFoldDB" id="A0A9W4WLF1"/>
<organism evidence="1 2">
    <name type="scientific">Funneliformis geosporum</name>
    <dbReference type="NCBI Taxonomy" id="1117311"/>
    <lineage>
        <taxon>Eukaryota</taxon>
        <taxon>Fungi</taxon>
        <taxon>Fungi incertae sedis</taxon>
        <taxon>Mucoromycota</taxon>
        <taxon>Glomeromycotina</taxon>
        <taxon>Glomeromycetes</taxon>
        <taxon>Glomerales</taxon>
        <taxon>Glomeraceae</taxon>
        <taxon>Funneliformis</taxon>
    </lineage>
</organism>
<evidence type="ECO:0000313" key="2">
    <source>
        <dbReference type="Proteomes" id="UP001153678"/>
    </source>
</evidence>
<sequence>MKNLGANYPITSKYFKDQGYSNEQITLACRKGVKPYEYIDSQDRFLEIKLPSIHEFSTYLSGKISQEDYLYAQKVWSEFECKNLDEYHNFYLKTDVLNLVEVWTVF</sequence>
<dbReference type="OrthoDB" id="2421167at2759"/>